<feature type="domain" description="DUF8206" evidence="2">
    <location>
        <begin position="161"/>
        <end position="240"/>
    </location>
</feature>
<accession>A0A0T6BE19</accession>
<dbReference type="InterPro" id="IPR058519">
    <property type="entry name" value="DUF8206"/>
</dbReference>
<dbReference type="OrthoDB" id="2386367at2759"/>
<dbReference type="PANTHER" id="PTHR32046">
    <property type="entry name" value="G DOMAIN-CONTAINING PROTEIN"/>
    <property type="match status" value="1"/>
</dbReference>
<organism evidence="3 4">
    <name type="scientific">Oryctes borbonicus</name>
    <dbReference type="NCBI Taxonomy" id="1629725"/>
    <lineage>
        <taxon>Eukaryota</taxon>
        <taxon>Metazoa</taxon>
        <taxon>Ecdysozoa</taxon>
        <taxon>Arthropoda</taxon>
        <taxon>Hexapoda</taxon>
        <taxon>Insecta</taxon>
        <taxon>Pterygota</taxon>
        <taxon>Neoptera</taxon>
        <taxon>Endopterygota</taxon>
        <taxon>Coleoptera</taxon>
        <taxon>Polyphaga</taxon>
        <taxon>Scarabaeiformia</taxon>
        <taxon>Scarabaeidae</taxon>
        <taxon>Dynastinae</taxon>
        <taxon>Oryctes</taxon>
    </lineage>
</organism>
<reference evidence="3 4" key="1">
    <citation type="submission" date="2015-09" db="EMBL/GenBank/DDBJ databases">
        <title>Draft genome of the scarab beetle Oryctes borbonicus.</title>
        <authorList>
            <person name="Meyer J.M."/>
            <person name="Markov G.V."/>
            <person name="Baskaran P."/>
            <person name="Herrmann M."/>
            <person name="Sommer R.J."/>
            <person name="Roedelsperger C."/>
        </authorList>
    </citation>
    <scope>NUCLEOTIDE SEQUENCE [LARGE SCALE GENOMIC DNA]</scope>
    <source>
        <strain evidence="3">OB123</strain>
        <tissue evidence="3">Whole animal</tissue>
    </source>
</reference>
<sequence>MFTNSRSTFYKLGDTRGPLKEILNNVKATSHVEIPFSKNNAFFMDNEAFRFLLAQRNGLAFSDTEKKDFSISWEKSADVSLQLLTYVANLQPHKIQDTISINEARRLILSLSEPLAHVAKNIDDNLRCIIRKQEELQDENKTVEELKKLLHYDMIRLKVIKLEHPRTVCTHQDCTDVHIIEDSKHINYKQVCHSRCYLNRVPQQVIGSPELKGCDAMEGLFSRTCKHCKHSYALHMHINFSTEPYTSREVNQKVDADIKKKEELVQSIKNVINDLKDQQQALEIEKQTVQKSMAKFAHFLNNNAIVPYNDKYQEYIQYLIENENSQGPHRRVDLITSYQNLINAHKQQMNILDKELTKAQEQNSNAIIISAEDVIQTVQALYNLKINGPIIQDFYKKQQNIRQREILLHTEKNIDAGRWYNSWKAKYKKYAPKMLQI</sequence>
<evidence type="ECO:0000256" key="1">
    <source>
        <dbReference type="SAM" id="Coils"/>
    </source>
</evidence>
<proteinExistence type="predicted"/>
<dbReference type="EMBL" id="LJIG01001330">
    <property type="protein sequence ID" value="KRT85610.1"/>
    <property type="molecule type" value="Genomic_DNA"/>
</dbReference>
<dbReference type="Proteomes" id="UP000051574">
    <property type="component" value="Unassembled WGS sequence"/>
</dbReference>
<dbReference type="PANTHER" id="PTHR32046:SF11">
    <property type="entry name" value="IMMUNE-ASSOCIATED NUCLEOTIDE-BINDING PROTEIN 10-LIKE"/>
    <property type="match status" value="1"/>
</dbReference>
<feature type="coiled-coil region" evidence="1">
    <location>
        <begin position="258"/>
        <end position="292"/>
    </location>
</feature>
<name>A0A0T6BE19_9SCAR</name>
<feature type="coiled-coil region" evidence="1">
    <location>
        <begin position="335"/>
        <end position="362"/>
    </location>
</feature>
<evidence type="ECO:0000313" key="4">
    <source>
        <dbReference type="Proteomes" id="UP000051574"/>
    </source>
</evidence>
<gene>
    <name evidence="3" type="ORF">AMK59_2772</name>
</gene>
<feature type="coiled-coil region" evidence="1">
    <location>
        <begin position="119"/>
        <end position="149"/>
    </location>
</feature>
<dbReference type="AlphaFoldDB" id="A0A0T6BE19"/>
<keyword evidence="1" id="KW-0175">Coiled coil</keyword>
<keyword evidence="4" id="KW-1185">Reference proteome</keyword>
<evidence type="ECO:0000259" key="2">
    <source>
        <dbReference type="Pfam" id="PF26633"/>
    </source>
</evidence>
<evidence type="ECO:0000313" key="3">
    <source>
        <dbReference type="EMBL" id="KRT85610.1"/>
    </source>
</evidence>
<comment type="caution">
    <text evidence="3">The sequence shown here is derived from an EMBL/GenBank/DDBJ whole genome shotgun (WGS) entry which is preliminary data.</text>
</comment>
<dbReference type="Pfam" id="PF26633">
    <property type="entry name" value="DUF8206"/>
    <property type="match status" value="1"/>
</dbReference>
<protein>
    <recommendedName>
        <fullName evidence="2">DUF8206 domain-containing protein</fullName>
    </recommendedName>
</protein>